<feature type="signal peptide" evidence="2">
    <location>
        <begin position="1"/>
        <end position="21"/>
    </location>
</feature>
<sequence length="107" mass="11524">MKTFYLITALTLLAFSNSTFAQQYYKWVDKNGSTHYTTTPPPKGAKRLDKVSTYGASQPTQPQTTTASNQAEQAAQEASRAASAATETAARNSSIPQSESSSSHSDR</sequence>
<keyword evidence="5" id="KW-1185">Reference proteome</keyword>
<evidence type="ECO:0000313" key="5">
    <source>
        <dbReference type="Proteomes" id="UP000017670"/>
    </source>
</evidence>
<protein>
    <recommendedName>
        <fullName evidence="3">DUF4124 domain-containing protein</fullName>
    </recommendedName>
</protein>
<dbReference type="HOGENOM" id="CLU_163125_0_0_6"/>
<dbReference type="eggNOG" id="ENOG50339YA">
    <property type="taxonomic scope" value="Bacteria"/>
</dbReference>
<organism evidence="4 5">
    <name type="scientific">Acinetobacter beijerinckii CIP 110307</name>
    <dbReference type="NCBI Taxonomy" id="1217648"/>
    <lineage>
        <taxon>Bacteria</taxon>
        <taxon>Pseudomonadati</taxon>
        <taxon>Pseudomonadota</taxon>
        <taxon>Gammaproteobacteria</taxon>
        <taxon>Moraxellales</taxon>
        <taxon>Moraxellaceae</taxon>
        <taxon>Acinetobacter</taxon>
    </lineage>
</organism>
<name>N9E988_9GAMM</name>
<dbReference type="EMBL" id="APQL01000005">
    <property type="protein sequence ID" value="ENW06787.1"/>
    <property type="molecule type" value="Genomic_DNA"/>
</dbReference>
<gene>
    <name evidence="4" type="ORF">F933_01238</name>
</gene>
<dbReference type="PATRIC" id="fig|1217648.3.peg.1226"/>
<proteinExistence type="predicted"/>
<feature type="domain" description="DUF4124" evidence="3">
    <location>
        <begin position="12"/>
        <end position="65"/>
    </location>
</feature>
<evidence type="ECO:0000313" key="4">
    <source>
        <dbReference type="EMBL" id="ENW06787.1"/>
    </source>
</evidence>
<dbReference type="GeneID" id="29856307"/>
<dbReference type="AlphaFoldDB" id="N9E988"/>
<reference evidence="4 5" key="1">
    <citation type="submission" date="2013-02" db="EMBL/GenBank/DDBJ databases">
        <title>The Genome Sequence of Acinetobacter beijerinckii CIP 110307.</title>
        <authorList>
            <consortium name="The Broad Institute Genome Sequencing Platform"/>
            <consortium name="The Broad Institute Genome Sequencing Center for Infectious Disease"/>
            <person name="Cerqueira G."/>
            <person name="Feldgarden M."/>
            <person name="Courvalin P."/>
            <person name="Perichon B."/>
            <person name="Grillot-Courvalin C."/>
            <person name="Clermont D."/>
            <person name="Rocha E."/>
            <person name="Yoon E.-J."/>
            <person name="Nemec A."/>
            <person name="Walker B."/>
            <person name="Young S.K."/>
            <person name="Zeng Q."/>
            <person name="Gargeya S."/>
            <person name="Fitzgerald M."/>
            <person name="Haas B."/>
            <person name="Abouelleil A."/>
            <person name="Alvarado L."/>
            <person name="Arachchi H.M."/>
            <person name="Berlin A.M."/>
            <person name="Chapman S.B."/>
            <person name="Dewar J."/>
            <person name="Goldberg J."/>
            <person name="Griggs A."/>
            <person name="Gujja S."/>
            <person name="Hansen M."/>
            <person name="Howarth C."/>
            <person name="Imamovic A."/>
            <person name="Larimer J."/>
            <person name="McCowan C."/>
            <person name="Murphy C."/>
            <person name="Neiman D."/>
            <person name="Pearson M."/>
            <person name="Priest M."/>
            <person name="Roberts A."/>
            <person name="Saif S."/>
            <person name="Shea T."/>
            <person name="Sisk P."/>
            <person name="Sykes S."/>
            <person name="Wortman J."/>
            <person name="Nusbaum C."/>
            <person name="Birren B."/>
        </authorList>
    </citation>
    <scope>NUCLEOTIDE SEQUENCE [LARGE SCALE GENOMIC DNA]</scope>
    <source>
        <strain evidence="4 5">CIP 110307</strain>
    </source>
</reference>
<evidence type="ECO:0000256" key="2">
    <source>
        <dbReference type="SAM" id="SignalP"/>
    </source>
</evidence>
<dbReference type="Pfam" id="PF13511">
    <property type="entry name" value="DUF4124"/>
    <property type="match status" value="1"/>
</dbReference>
<dbReference type="Proteomes" id="UP000017670">
    <property type="component" value="Unassembled WGS sequence"/>
</dbReference>
<feature type="chain" id="PRO_5004142457" description="DUF4124 domain-containing protein" evidence="2">
    <location>
        <begin position="22"/>
        <end position="107"/>
    </location>
</feature>
<accession>N9E988</accession>
<dbReference type="STRING" id="262668.GCA_000931715_01253"/>
<comment type="caution">
    <text evidence="4">The sequence shown here is derived from an EMBL/GenBank/DDBJ whole genome shotgun (WGS) entry which is preliminary data.</text>
</comment>
<evidence type="ECO:0000256" key="1">
    <source>
        <dbReference type="SAM" id="MobiDB-lite"/>
    </source>
</evidence>
<feature type="region of interest" description="Disordered" evidence="1">
    <location>
        <begin position="31"/>
        <end position="107"/>
    </location>
</feature>
<dbReference type="InterPro" id="IPR025392">
    <property type="entry name" value="DUF4124"/>
</dbReference>
<feature type="compositionally biased region" description="Low complexity" evidence="1">
    <location>
        <begin position="56"/>
        <end position="107"/>
    </location>
</feature>
<keyword evidence="2" id="KW-0732">Signal</keyword>
<dbReference type="RefSeq" id="WP_005059530.1">
    <property type="nucleotide sequence ID" value="NZ_KB849765.1"/>
</dbReference>
<evidence type="ECO:0000259" key="3">
    <source>
        <dbReference type="Pfam" id="PF13511"/>
    </source>
</evidence>